<keyword evidence="5" id="KW-0325">Glycoprotein</keyword>
<evidence type="ECO:0000256" key="1">
    <source>
        <dbReference type="ARBA" id="ARBA00004613"/>
    </source>
</evidence>
<feature type="domain" description="Ig-like" evidence="8">
    <location>
        <begin position="865"/>
        <end position="946"/>
    </location>
</feature>
<feature type="chain" id="PRO_5034384369" description="Ig-like domain-containing protein" evidence="7">
    <location>
        <begin position="23"/>
        <end position="1367"/>
    </location>
</feature>
<dbReference type="FunFam" id="2.60.40.10:FF:000130">
    <property type="entry name" value="Hemicentin 1"/>
    <property type="match status" value="1"/>
</dbReference>
<dbReference type="SUPFAM" id="SSF53300">
    <property type="entry name" value="vWA-like"/>
    <property type="match status" value="1"/>
</dbReference>
<sequence>RTPGPSKLVWLSLALSVVFSAGQDTGTGTTTEDIPEGASTLAFVFDVTGSMYDDLVQVIEGASKILETSLSRPQKTLYNFALVPFHDPEIGPITITTDPKKFQYELRELYVQGGGDCPEMSIGAIKIALEISLPGSFIYVFTDARSKDYKLTHEVLQLIQQKQSQVVFVLTGDCDDRTHIGYKVYEEIASTSSGQVFHLDKKQVNEVLKWVEEAVHASKVHLLSTDHFTGASNTWQMPFDPSLKEVTVALSGLAPNIEIKNPQGKLVGNSDGLTELLHIPNSAKVVNIKDPQPGMWSIKTSSEGRHSVRISGLSTIDFRAGFSRKPTLDFKKTSSRPVQGIPTHILLNTTGLSPPAQADRLDLVSIKGEVIKTLPIRNYPKREPFGLWNITEFIPPNEAFFLQVTGYDRDGFPFQRVSSVSFSSIVPDAPKVLMPATSHGYYLQRGVVHCQVESLIPFTLRFSRDGRRLGVDQLFSESDNALWEIAQVTLKDEGYYECIAISSAGTGRARTFLDPPPAITVEGNVTVSPGSSAVLTCHVVSTVSFNLTWLRGGQDARLDPRVHILTNLSLQVSAVTPDHSGWYECIAINEGGVMAERIYLTVQEVPRVSVEPQNQTFTAGGEMRIRCSARGYPPPRLVWTHNDMFIIASSRMTPDGTLVIRNMEKKDGGVYGCLASNLAGTDTITSILTYIESPVVTVALSDILIGIGETTVMACSASGIPQPNIWWYKGGTLTIKETQDVDAGEYICVAVNAAGSSSGKISLDVGAEPKFTREPSDVASDIGSNVTLLCLAQAHPEPQVTWRREDGLPIFNRPHTHGIITQSSGALHINNLWVEDEAVYICEAHNHFGRIQAQARITVTGLVSPVIAMSPTVLSVIEDQQVTLPCVLLAGNPLPERQWLHDYGLVRTQRENVQKDGSLHIERARLEDTGDYTCLAENVIGSSQVKLVQVGHPVELPCVVRGVPQPSLSWTKDGKRYPVSPDGSLALRNVGLADEGTYTCTATNTAGRDEAQVRLLVQVPPTIVESGSPRDVSAIVKQEISLECKVQGVPFPTIQWLVFLGDPNVEVTNRGQVLRIKSVRLGDKARYQCSVMNTAGKQSKDFNLSVYVPPSIKGVILSKSLILECEAGGHPPPSLTWLKDGVPVRDGESVRLLEQGSKIEILSATGSDSGRYVCVATSIETFLSRSLLSFGMVCMPIPYLLEGDTDDVAVTKGGDVTLQCSAEGVPRPAVTWLKDGRPITGQHGAKVLNEGRLLQIKDAKVSDTGRYTCFAVNVAGQADSRHDISVHVPPSIIGQVQLPENVSVVVKNPVALSCEASGIPLPAITWLKDGRPIKATSSVRVLSGEGPEPASNACCSRGCWEVHLYCV</sequence>
<dbReference type="InterPro" id="IPR036465">
    <property type="entry name" value="vWFA_dom_sf"/>
</dbReference>
<feature type="domain" description="Ig-like" evidence="8">
    <location>
        <begin position="1021"/>
        <end position="1105"/>
    </location>
</feature>
<dbReference type="InterPro" id="IPR007110">
    <property type="entry name" value="Ig-like_dom"/>
</dbReference>
<dbReference type="SMART" id="SM00408">
    <property type="entry name" value="IGc2"/>
    <property type="match status" value="10"/>
</dbReference>
<evidence type="ECO:0000313" key="10">
    <source>
        <dbReference type="Proteomes" id="UP000694568"/>
    </source>
</evidence>
<feature type="domain" description="Ig-like" evidence="8">
    <location>
        <begin position="606"/>
        <end position="685"/>
    </location>
</feature>
<name>A0A8D0A925_SANLU</name>
<protein>
    <recommendedName>
        <fullName evidence="8">Ig-like domain-containing protein</fullName>
    </recommendedName>
</protein>
<dbReference type="InterPro" id="IPR003599">
    <property type="entry name" value="Ig_sub"/>
</dbReference>
<dbReference type="GO" id="GO:0050808">
    <property type="term" value="P:synapse organization"/>
    <property type="evidence" value="ECO:0007669"/>
    <property type="project" value="TreeGrafter"/>
</dbReference>
<reference evidence="9" key="2">
    <citation type="submission" date="2025-09" db="UniProtKB">
        <authorList>
            <consortium name="Ensembl"/>
        </authorList>
    </citation>
    <scope>IDENTIFICATION</scope>
</reference>
<organism evidence="9 10">
    <name type="scientific">Sander lucioperca</name>
    <name type="common">Pike-perch</name>
    <name type="synonym">Perca lucioperca</name>
    <dbReference type="NCBI Taxonomy" id="283035"/>
    <lineage>
        <taxon>Eukaryota</taxon>
        <taxon>Metazoa</taxon>
        <taxon>Chordata</taxon>
        <taxon>Craniata</taxon>
        <taxon>Vertebrata</taxon>
        <taxon>Euteleostomi</taxon>
        <taxon>Actinopterygii</taxon>
        <taxon>Neopterygii</taxon>
        <taxon>Teleostei</taxon>
        <taxon>Neoteleostei</taxon>
        <taxon>Acanthomorphata</taxon>
        <taxon>Eupercaria</taxon>
        <taxon>Perciformes</taxon>
        <taxon>Percoidei</taxon>
        <taxon>Percidae</taxon>
        <taxon>Luciopercinae</taxon>
        <taxon>Sander</taxon>
    </lineage>
</organism>
<dbReference type="GeneTree" id="ENSGT00940000154614"/>
<dbReference type="InterPro" id="IPR036179">
    <property type="entry name" value="Ig-like_dom_sf"/>
</dbReference>
<keyword evidence="2" id="KW-0964">Secreted</keyword>
<feature type="domain" description="Ig-like" evidence="8">
    <location>
        <begin position="694"/>
        <end position="762"/>
    </location>
</feature>
<dbReference type="InterPro" id="IPR013098">
    <property type="entry name" value="Ig_I-set"/>
</dbReference>
<dbReference type="GO" id="GO:0005886">
    <property type="term" value="C:plasma membrane"/>
    <property type="evidence" value="ECO:0007669"/>
    <property type="project" value="TreeGrafter"/>
</dbReference>
<dbReference type="PROSITE" id="PS50835">
    <property type="entry name" value="IG_LIKE"/>
    <property type="match status" value="10"/>
</dbReference>
<dbReference type="SUPFAM" id="SSF48726">
    <property type="entry name" value="Immunoglobulin"/>
    <property type="match status" value="11"/>
</dbReference>
<evidence type="ECO:0000259" key="8">
    <source>
        <dbReference type="PROSITE" id="PS50835"/>
    </source>
</evidence>
<evidence type="ECO:0000256" key="7">
    <source>
        <dbReference type="SAM" id="SignalP"/>
    </source>
</evidence>
<reference evidence="9" key="1">
    <citation type="submission" date="2025-08" db="UniProtKB">
        <authorList>
            <consortium name="Ensembl"/>
        </authorList>
    </citation>
    <scope>IDENTIFICATION</scope>
</reference>
<comment type="subcellular location">
    <subcellularLocation>
        <location evidence="1">Secreted</location>
    </subcellularLocation>
</comment>
<dbReference type="PANTHER" id="PTHR45080">
    <property type="entry name" value="CONTACTIN 5"/>
    <property type="match status" value="1"/>
</dbReference>
<dbReference type="GO" id="GO:0005576">
    <property type="term" value="C:extracellular region"/>
    <property type="evidence" value="ECO:0007669"/>
    <property type="project" value="UniProtKB-SubCell"/>
</dbReference>
<keyword evidence="4" id="KW-1015">Disulfide bond</keyword>
<feature type="domain" description="Ig-like" evidence="8">
    <location>
        <begin position="516"/>
        <end position="601"/>
    </location>
</feature>
<dbReference type="SMART" id="SM00409">
    <property type="entry name" value="IG"/>
    <property type="match status" value="10"/>
</dbReference>
<feature type="domain" description="Ig-like" evidence="8">
    <location>
        <begin position="769"/>
        <end position="858"/>
    </location>
</feature>
<dbReference type="FunFam" id="3.40.50.410:FF:000032">
    <property type="entry name" value="Hemicentin 1"/>
    <property type="match status" value="1"/>
</dbReference>
<evidence type="ECO:0000256" key="2">
    <source>
        <dbReference type="ARBA" id="ARBA00022525"/>
    </source>
</evidence>
<dbReference type="GO" id="GO:0043025">
    <property type="term" value="C:neuronal cell body"/>
    <property type="evidence" value="ECO:0007669"/>
    <property type="project" value="TreeGrafter"/>
</dbReference>
<dbReference type="FunFam" id="2.60.40.10:FF:000032">
    <property type="entry name" value="palladin isoform X1"/>
    <property type="match status" value="2"/>
</dbReference>
<keyword evidence="3 7" id="KW-0732">Signal</keyword>
<dbReference type="PANTHER" id="PTHR45080:SF34">
    <property type="entry name" value="MYOSIN LIGHT CHAIN KINASE, SMOOTH MUSCLE-LIKE"/>
    <property type="match status" value="1"/>
</dbReference>
<dbReference type="FunFam" id="2.60.40.10:FF:000503">
    <property type="entry name" value="Hemicentin 1"/>
    <property type="match status" value="1"/>
</dbReference>
<dbReference type="GO" id="GO:0008046">
    <property type="term" value="F:axon guidance receptor activity"/>
    <property type="evidence" value="ECO:0007669"/>
    <property type="project" value="TreeGrafter"/>
</dbReference>
<keyword evidence="10" id="KW-1185">Reference proteome</keyword>
<feature type="domain" description="Ig-like" evidence="8">
    <location>
        <begin position="1198"/>
        <end position="1285"/>
    </location>
</feature>
<dbReference type="InterPro" id="IPR056475">
    <property type="entry name" value="GBD_Hemicentin/VWA7"/>
</dbReference>
<feature type="domain" description="Ig-like" evidence="8">
    <location>
        <begin position="1118"/>
        <end position="1184"/>
    </location>
</feature>
<dbReference type="Pfam" id="PF13927">
    <property type="entry name" value="Ig_3"/>
    <property type="match status" value="6"/>
</dbReference>
<dbReference type="Ensembl" id="ENSSLUT00000052045.1">
    <property type="protein sequence ID" value="ENSSLUP00000050548.1"/>
    <property type="gene ID" value="ENSSLUG00000021997.1"/>
</dbReference>
<dbReference type="GO" id="GO:0030424">
    <property type="term" value="C:axon"/>
    <property type="evidence" value="ECO:0007669"/>
    <property type="project" value="TreeGrafter"/>
</dbReference>
<dbReference type="GO" id="GO:0007156">
    <property type="term" value="P:homophilic cell adhesion via plasma membrane adhesion molecules"/>
    <property type="evidence" value="ECO:0007669"/>
    <property type="project" value="TreeGrafter"/>
</dbReference>
<keyword evidence="6" id="KW-0393">Immunoglobulin domain</keyword>
<evidence type="ECO:0000256" key="4">
    <source>
        <dbReference type="ARBA" id="ARBA00023157"/>
    </source>
</evidence>
<evidence type="ECO:0000313" key="9">
    <source>
        <dbReference type="Ensembl" id="ENSSLUP00000050548.1"/>
    </source>
</evidence>
<feature type="domain" description="Ig-like" evidence="8">
    <location>
        <begin position="1290"/>
        <end position="1354"/>
    </location>
</feature>
<dbReference type="Gene3D" id="2.60.40.10">
    <property type="entry name" value="Immunoglobulins"/>
    <property type="match status" value="11"/>
</dbReference>
<dbReference type="Pfam" id="PF25106">
    <property type="entry name" value="VWA_4"/>
    <property type="match status" value="1"/>
</dbReference>
<dbReference type="Pfam" id="PF07679">
    <property type="entry name" value="I-set"/>
    <property type="match status" value="4"/>
</dbReference>
<evidence type="ECO:0000256" key="6">
    <source>
        <dbReference type="ARBA" id="ARBA00023319"/>
    </source>
</evidence>
<dbReference type="InterPro" id="IPR056861">
    <property type="entry name" value="HMCN1-like_VWA"/>
</dbReference>
<dbReference type="FunFam" id="2.60.40.10:FF:001139">
    <property type="entry name" value="Hemicentin 1"/>
    <property type="match status" value="1"/>
</dbReference>
<dbReference type="CDD" id="cd00198">
    <property type="entry name" value="vWFA"/>
    <property type="match status" value="1"/>
</dbReference>
<dbReference type="InterPro" id="IPR050958">
    <property type="entry name" value="Cell_Adh-Cytoskel_Orgn"/>
</dbReference>
<dbReference type="InterPro" id="IPR013783">
    <property type="entry name" value="Ig-like_fold"/>
</dbReference>
<evidence type="ECO:0000256" key="5">
    <source>
        <dbReference type="ARBA" id="ARBA00023180"/>
    </source>
</evidence>
<dbReference type="Pfam" id="PF23560">
    <property type="entry name" value="GBD_Hemicentin"/>
    <property type="match status" value="1"/>
</dbReference>
<accession>A0A8D0A925</accession>
<feature type="signal peptide" evidence="7">
    <location>
        <begin position="1"/>
        <end position="22"/>
    </location>
</feature>
<evidence type="ECO:0000256" key="3">
    <source>
        <dbReference type="ARBA" id="ARBA00022729"/>
    </source>
</evidence>
<dbReference type="Proteomes" id="UP000694568">
    <property type="component" value="Unplaced"/>
</dbReference>
<feature type="domain" description="Ig-like" evidence="8">
    <location>
        <begin position="951"/>
        <end position="1014"/>
    </location>
</feature>
<dbReference type="InterPro" id="IPR003598">
    <property type="entry name" value="Ig_sub2"/>
</dbReference>
<proteinExistence type="predicted"/>
<dbReference type="Gene3D" id="3.40.50.410">
    <property type="entry name" value="von Willebrand factor, type A domain"/>
    <property type="match status" value="1"/>
</dbReference>